<protein>
    <submittedName>
        <fullName evidence="6">Uncharacterized protein</fullName>
    </submittedName>
</protein>
<dbReference type="Proteomes" id="UP000488956">
    <property type="component" value="Unassembled WGS sequence"/>
</dbReference>
<keyword evidence="1" id="KW-0472">Membrane</keyword>
<evidence type="ECO:0000313" key="7">
    <source>
        <dbReference type="EMBL" id="KAE9329118.1"/>
    </source>
</evidence>
<feature type="transmembrane region" description="Helical" evidence="1">
    <location>
        <begin position="12"/>
        <end position="29"/>
    </location>
</feature>
<feature type="transmembrane region" description="Helical" evidence="1">
    <location>
        <begin position="49"/>
        <end position="68"/>
    </location>
</feature>
<keyword evidence="1" id="KW-0812">Transmembrane</keyword>
<dbReference type="Proteomes" id="UP000440367">
    <property type="component" value="Unassembled WGS sequence"/>
</dbReference>
<dbReference type="EMBL" id="QXGE01000024">
    <property type="protein sequence ID" value="KAE9329118.1"/>
    <property type="molecule type" value="Genomic_DNA"/>
</dbReference>
<dbReference type="Proteomes" id="UP000433483">
    <property type="component" value="Unassembled WGS sequence"/>
</dbReference>
<evidence type="ECO:0000313" key="9">
    <source>
        <dbReference type="Proteomes" id="UP000437068"/>
    </source>
</evidence>
<sequence length="80" mass="8806">MFTVVLRKDDHGAITWIHCLLFAGIPKLFSRKRRAHHTCLKVPSASSDLVFLQLIGSIELGTAVFVAAQNDVARGVRAYA</sequence>
<name>A0A6A4AI81_9STRA</name>
<accession>A0A6A4AI81</accession>
<evidence type="ECO:0000313" key="12">
    <source>
        <dbReference type="Proteomes" id="UP000441208"/>
    </source>
</evidence>
<evidence type="ECO:0000256" key="1">
    <source>
        <dbReference type="SAM" id="Phobius"/>
    </source>
</evidence>
<evidence type="ECO:0000313" key="5">
    <source>
        <dbReference type="EMBL" id="KAE9235787.1"/>
    </source>
</evidence>
<keyword evidence="8" id="KW-1185">Reference proteome</keyword>
<dbReference type="EMBL" id="QXFZ01000029">
    <property type="protein sequence ID" value="KAE9138788.1"/>
    <property type="molecule type" value="Genomic_DNA"/>
</dbReference>
<dbReference type="AlphaFoldDB" id="A0A6A4AI81"/>
<reference evidence="8 9" key="1">
    <citation type="submission" date="2018-08" db="EMBL/GenBank/DDBJ databases">
        <title>Genomic investigation of the strawberry pathogen Phytophthora fragariae indicates pathogenicity is determined by transcriptional variation in three key races.</title>
        <authorList>
            <person name="Adams T.M."/>
            <person name="Armitage A.D."/>
            <person name="Sobczyk M.K."/>
            <person name="Bates H.J."/>
            <person name="Dunwell J.M."/>
            <person name="Nellist C.F."/>
            <person name="Harrison R.J."/>
        </authorList>
    </citation>
    <scope>NUCLEOTIDE SEQUENCE [LARGE SCALE GENOMIC DNA]</scope>
    <source>
        <strain evidence="7 9">A4</strain>
        <strain evidence="6 10">BC-1</strain>
        <strain evidence="5 8">NOV-27</strain>
        <strain evidence="4 11">NOV-5</strain>
        <strain evidence="3 12">NOV-71</strain>
        <strain evidence="2 13">ONT-3</strain>
    </source>
</reference>
<evidence type="ECO:0000313" key="6">
    <source>
        <dbReference type="EMBL" id="KAE9256867.1"/>
    </source>
</evidence>
<gene>
    <name evidence="7" type="ORF">PF001_g1075</name>
    <name evidence="6" type="ORF">PF002_g1567</name>
    <name evidence="5" type="ORF">PF005_g1341</name>
    <name evidence="4" type="ORF">PF006_g1077</name>
    <name evidence="3" type="ORF">PF007_g1272</name>
    <name evidence="2" type="ORF">PF010_g1073</name>
</gene>
<dbReference type="EMBL" id="QXGD01000037">
    <property type="protein sequence ID" value="KAE9256867.1"/>
    <property type="molecule type" value="Genomic_DNA"/>
</dbReference>
<dbReference type="Proteomes" id="UP000441208">
    <property type="component" value="Unassembled WGS sequence"/>
</dbReference>
<keyword evidence="1" id="KW-1133">Transmembrane helix</keyword>
<evidence type="ECO:0000313" key="2">
    <source>
        <dbReference type="EMBL" id="KAE9138115.1"/>
    </source>
</evidence>
<evidence type="ECO:0000313" key="3">
    <source>
        <dbReference type="EMBL" id="KAE9138788.1"/>
    </source>
</evidence>
<evidence type="ECO:0000313" key="10">
    <source>
        <dbReference type="Proteomes" id="UP000440367"/>
    </source>
</evidence>
<evidence type="ECO:0000313" key="8">
    <source>
        <dbReference type="Proteomes" id="UP000433483"/>
    </source>
</evidence>
<dbReference type="Proteomes" id="UP000437068">
    <property type="component" value="Unassembled WGS sequence"/>
</dbReference>
<organism evidence="6 10">
    <name type="scientific">Phytophthora fragariae</name>
    <dbReference type="NCBI Taxonomy" id="53985"/>
    <lineage>
        <taxon>Eukaryota</taxon>
        <taxon>Sar</taxon>
        <taxon>Stramenopiles</taxon>
        <taxon>Oomycota</taxon>
        <taxon>Peronosporomycetes</taxon>
        <taxon>Peronosporales</taxon>
        <taxon>Peronosporaceae</taxon>
        <taxon>Phytophthora</taxon>
    </lineage>
</organism>
<proteinExistence type="predicted"/>
<evidence type="ECO:0000313" key="13">
    <source>
        <dbReference type="Proteomes" id="UP000488956"/>
    </source>
</evidence>
<dbReference type="EMBL" id="QXGA01000025">
    <property type="protein sequence ID" value="KAE9154945.1"/>
    <property type="molecule type" value="Genomic_DNA"/>
</dbReference>
<dbReference type="EMBL" id="QXGB01000032">
    <property type="protein sequence ID" value="KAE9235787.1"/>
    <property type="molecule type" value="Genomic_DNA"/>
</dbReference>
<dbReference type="EMBL" id="QXFX01000025">
    <property type="protein sequence ID" value="KAE9138115.1"/>
    <property type="molecule type" value="Genomic_DNA"/>
</dbReference>
<evidence type="ECO:0000313" key="4">
    <source>
        <dbReference type="EMBL" id="KAE9154945.1"/>
    </source>
</evidence>
<evidence type="ECO:0000313" key="11">
    <source>
        <dbReference type="Proteomes" id="UP000440732"/>
    </source>
</evidence>
<comment type="caution">
    <text evidence="6">The sequence shown here is derived from an EMBL/GenBank/DDBJ whole genome shotgun (WGS) entry which is preliminary data.</text>
</comment>
<dbReference type="Proteomes" id="UP000440732">
    <property type="component" value="Unassembled WGS sequence"/>
</dbReference>